<dbReference type="SMART" id="SM00734">
    <property type="entry name" value="ZnF_Rad18"/>
    <property type="match status" value="1"/>
</dbReference>
<keyword evidence="3" id="KW-0479">Metal-binding</keyword>
<dbReference type="InterPro" id="IPR017961">
    <property type="entry name" value="DNA_pol_Y-fam_little_finger"/>
</dbReference>
<feature type="domain" description="UmuC" evidence="9">
    <location>
        <begin position="85"/>
        <end position="327"/>
    </location>
</feature>
<keyword evidence="6" id="KW-0862">Zinc</keyword>
<evidence type="ECO:0000256" key="1">
    <source>
        <dbReference type="ARBA" id="ARBA00010945"/>
    </source>
</evidence>
<dbReference type="Gene3D" id="3.40.1170.60">
    <property type="match status" value="1"/>
</dbReference>
<evidence type="ECO:0000256" key="4">
    <source>
        <dbReference type="ARBA" id="ARBA00022763"/>
    </source>
</evidence>
<dbReference type="Pfam" id="PF11798">
    <property type="entry name" value="IMS_HHH"/>
    <property type="match status" value="1"/>
</dbReference>
<sequence>MMDFNDNKAGMTGIDKERVQKIINDNTSPSFEGHAKKRKQRIDARIKRYKDVIDKLTLDQIHQAQAEMDILVHALEEERDLSHYAVHVDMDAFYAAVEMRDDPSLRSIPIAVGSDSMLSTSNYTARRFGVRAAMPGFIAKKLCPQLKIIPGCLEKYRQVSSVAREIFRDYDPDFCAHSLDEAYMDLTTYVRNRSHTVEHERIRYMGECVCRLPLVAKNEINQLANAEITDELCTRCKKLRKCIRDRVTFGMDIDEIVREMRFRVEQAVGLTCSAGTIWFLRIAPNFMLAKVCSDINKPNGQFHLLNEREAILTFMKDLPIRKISGIGPVTEAVLKGIGLEKCGDLYERRGVLENLCNELVDSLSDHKIRGGRAVTVKMKFSTFNVITSVDYVVSDVDRLFTLCSKLVRQEMCDGHADNKYLRLLGIRLTRLVFEDEKVQSSNLLYSFWKRQETNSAEMEYVNDTLNDSLLPPARVSKSDNTIGSASKPDDISEVVCFDAQPCPICQVTLSKDLALVNRHIDECLNRQAISELRDIPNTTRATVKCENPKDMPSKRRIVKRKVSKISKNSLDNYFAKRPTEKQDLIAENGGRSVDDNFNSVIPSSEEQLPRRYLRIYDSISPVNSYNTL</sequence>
<feature type="coiled-coil region" evidence="8">
    <location>
        <begin position="39"/>
        <end position="81"/>
    </location>
</feature>
<reference evidence="11" key="1">
    <citation type="submission" date="2022-11" db="UniProtKB">
        <authorList>
            <consortium name="WormBaseParasite"/>
        </authorList>
    </citation>
    <scope>IDENTIFICATION</scope>
</reference>
<proteinExistence type="inferred from homology"/>
<dbReference type="GO" id="GO:0042276">
    <property type="term" value="P:error-prone translesion synthesis"/>
    <property type="evidence" value="ECO:0007669"/>
    <property type="project" value="TreeGrafter"/>
</dbReference>
<keyword evidence="8" id="KW-0175">Coiled coil</keyword>
<dbReference type="GO" id="GO:0008270">
    <property type="term" value="F:zinc ion binding"/>
    <property type="evidence" value="ECO:0007669"/>
    <property type="project" value="UniProtKB-KW"/>
</dbReference>
<dbReference type="PROSITE" id="PS50173">
    <property type="entry name" value="UMUC"/>
    <property type="match status" value="1"/>
</dbReference>
<dbReference type="SUPFAM" id="SSF56672">
    <property type="entry name" value="DNA/RNA polymerases"/>
    <property type="match status" value="1"/>
</dbReference>
<evidence type="ECO:0000256" key="5">
    <source>
        <dbReference type="ARBA" id="ARBA00022771"/>
    </source>
</evidence>
<protein>
    <recommendedName>
        <fullName evidence="2">DNA polymerase kappa</fullName>
    </recommendedName>
</protein>
<dbReference type="Pfam" id="PF11799">
    <property type="entry name" value="IMS_C"/>
    <property type="match status" value="1"/>
</dbReference>
<dbReference type="GO" id="GO:0003887">
    <property type="term" value="F:DNA-directed DNA polymerase activity"/>
    <property type="evidence" value="ECO:0007669"/>
    <property type="project" value="InterPro"/>
</dbReference>
<dbReference type="AlphaFoldDB" id="A0A915Q6K7"/>
<dbReference type="Gene3D" id="3.30.1490.100">
    <property type="entry name" value="DNA polymerase, Y-family, little finger domain"/>
    <property type="match status" value="1"/>
</dbReference>
<evidence type="ECO:0000313" key="10">
    <source>
        <dbReference type="Proteomes" id="UP000887581"/>
    </source>
</evidence>
<evidence type="ECO:0000313" key="11">
    <source>
        <dbReference type="WBParaSite" id="sdigi.contig71.g3580.t1"/>
    </source>
</evidence>
<dbReference type="GO" id="GO:0003684">
    <property type="term" value="F:damaged DNA binding"/>
    <property type="evidence" value="ECO:0007669"/>
    <property type="project" value="InterPro"/>
</dbReference>
<dbReference type="InterPro" id="IPR006642">
    <property type="entry name" value="Rad18_UBZ4"/>
</dbReference>
<keyword evidence="4" id="KW-0227">DNA damage</keyword>
<evidence type="ECO:0000256" key="2">
    <source>
        <dbReference type="ARBA" id="ARBA00016178"/>
    </source>
</evidence>
<dbReference type="Proteomes" id="UP000887581">
    <property type="component" value="Unplaced"/>
</dbReference>
<dbReference type="PANTHER" id="PTHR11076">
    <property type="entry name" value="DNA REPAIR POLYMERASE UMUC / TRANSFERASE FAMILY MEMBER"/>
    <property type="match status" value="1"/>
</dbReference>
<dbReference type="InterPro" id="IPR050116">
    <property type="entry name" value="DNA_polymerase-Y"/>
</dbReference>
<dbReference type="Gene3D" id="3.30.70.270">
    <property type="match status" value="1"/>
</dbReference>
<dbReference type="FunFam" id="3.40.1170.60:FF:000002">
    <property type="entry name" value="Polymerase (DNA directed) kappa"/>
    <property type="match status" value="1"/>
</dbReference>
<evidence type="ECO:0000259" key="9">
    <source>
        <dbReference type="PROSITE" id="PS50173"/>
    </source>
</evidence>
<dbReference type="Pfam" id="PF00817">
    <property type="entry name" value="IMS"/>
    <property type="match status" value="1"/>
</dbReference>
<dbReference type="Gene3D" id="1.10.150.810">
    <property type="match status" value="1"/>
</dbReference>
<dbReference type="GO" id="GO:0005634">
    <property type="term" value="C:nucleus"/>
    <property type="evidence" value="ECO:0007669"/>
    <property type="project" value="TreeGrafter"/>
</dbReference>
<name>A0A915Q6K7_9BILA</name>
<dbReference type="InterPro" id="IPR043502">
    <property type="entry name" value="DNA/RNA_pol_sf"/>
</dbReference>
<dbReference type="CDD" id="cd03586">
    <property type="entry name" value="PolY_Pol_IV_kappa"/>
    <property type="match status" value="1"/>
</dbReference>
<keyword evidence="10" id="KW-1185">Reference proteome</keyword>
<dbReference type="InterPro" id="IPR001126">
    <property type="entry name" value="UmuC"/>
</dbReference>
<accession>A0A915Q6K7</accession>
<evidence type="ECO:0000256" key="7">
    <source>
        <dbReference type="ARBA" id="ARBA00023204"/>
    </source>
</evidence>
<dbReference type="SUPFAM" id="SSF100879">
    <property type="entry name" value="Lesion bypass DNA polymerase (Y-family), little finger domain"/>
    <property type="match status" value="1"/>
</dbReference>
<evidence type="ECO:0000256" key="3">
    <source>
        <dbReference type="ARBA" id="ARBA00022723"/>
    </source>
</evidence>
<evidence type="ECO:0000256" key="8">
    <source>
        <dbReference type="SAM" id="Coils"/>
    </source>
</evidence>
<dbReference type="InterPro" id="IPR036775">
    <property type="entry name" value="DNA_pol_Y-fam_lit_finger_sf"/>
</dbReference>
<dbReference type="PANTHER" id="PTHR11076:SF33">
    <property type="entry name" value="DNA POLYMERASE KAPPA"/>
    <property type="match status" value="1"/>
</dbReference>
<dbReference type="InterPro" id="IPR022880">
    <property type="entry name" value="DNApol_IV"/>
</dbReference>
<dbReference type="InterPro" id="IPR024728">
    <property type="entry name" value="PolY_HhH_motif"/>
</dbReference>
<dbReference type="InterPro" id="IPR043128">
    <property type="entry name" value="Rev_trsase/Diguanyl_cyclase"/>
</dbReference>
<keyword evidence="7" id="KW-0234">DNA repair</keyword>
<dbReference type="GO" id="GO:0006281">
    <property type="term" value="P:DNA repair"/>
    <property type="evidence" value="ECO:0007669"/>
    <property type="project" value="UniProtKB-KW"/>
</dbReference>
<comment type="similarity">
    <text evidence="1">Belongs to the DNA polymerase type-Y family.</text>
</comment>
<evidence type="ECO:0000256" key="6">
    <source>
        <dbReference type="ARBA" id="ARBA00022833"/>
    </source>
</evidence>
<dbReference type="WBParaSite" id="sdigi.contig71.g3580.t1">
    <property type="protein sequence ID" value="sdigi.contig71.g3580.t1"/>
    <property type="gene ID" value="sdigi.contig71.g3580"/>
</dbReference>
<organism evidence="10 11">
    <name type="scientific">Setaria digitata</name>
    <dbReference type="NCBI Taxonomy" id="48799"/>
    <lineage>
        <taxon>Eukaryota</taxon>
        <taxon>Metazoa</taxon>
        <taxon>Ecdysozoa</taxon>
        <taxon>Nematoda</taxon>
        <taxon>Chromadorea</taxon>
        <taxon>Rhabditida</taxon>
        <taxon>Spirurina</taxon>
        <taxon>Spiruromorpha</taxon>
        <taxon>Filarioidea</taxon>
        <taxon>Setariidae</taxon>
        <taxon>Setaria</taxon>
    </lineage>
</organism>
<dbReference type="Gene3D" id="3.30.160.60">
    <property type="entry name" value="Classic Zinc Finger"/>
    <property type="match status" value="1"/>
</dbReference>
<keyword evidence="5" id="KW-0863">Zinc-finger</keyword>